<dbReference type="AlphaFoldDB" id="A0A099TY34"/>
<keyword evidence="4" id="KW-0547">Nucleotide-binding</keyword>
<feature type="domain" description="SRP54-type proteins GTP-binding" evidence="12">
    <location>
        <begin position="261"/>
        <end position="274"/>
    </location>
</feature>
<dbReference type="Gene3D" id="1.10.260.30">
    <property type="entry name" value="Signal recognition particle, SRP54 subunit, M-domain"/>
    <property type="match status" value="1"/>
</dbReference>
<evidence type="ECO:0000256" key="3">
    <source>
        <dbReference type="ARBA" id="ARBA00022490"/>
    </source>
</evidence>
<dbReference type="OrthoDB" id="9804720at2"/>
<dbReference type="Proteomes" id="UP000255139">
    <property type="component" value="Unassembled WGS sequence"/>
</dbReference>
<keyword evidence="16" id="KW-1185">Reference proteome</keyword>
<dbReference type="PANTHER" id="PTHR11564:SF5">
    <property type="entry name" value="SIGNAL RECOGNITION PARTICLE SUBUNIT SRP54"/>
    <property type="match status" value="1"/>
</dbReference>
<dbReference type="NCBIfam" id="TIGR00959">
    <property type="entry name" value="ffh"/>
    <property type="match status" value="1"/>
</dbReference>
<evidence type="ECO:0000313" key="16">
    <source>
        <dbReference type="Proteomes" id="UP000255139"/>
    </source>
</evidence>
<dbReference type="STRING" id="216.LS73_02980"/>
<proteinExistence type="inferred from homology"/>
<evidence type="ECO:0000259" key="12">
    <source>
        <dbReference type="PROSITE" id="PS00300"/>
    </source>
</evidence>
<evidence type="ECO:0000256" key="11">
    <source>
        <dbReference type="ARBA" id="ARBA00048027"/>
    </source>
</evidence>
<reference evidence="13 16" key="2">
    <citation type="submission" date="2018-06" db="EMBL/GenBank/DDBJ databases">
        <authorList>
            <consortium name="Pathogen Informatics"/>
            <person name="Doyle S."/>
        </authorList>
    </citation>
    <scope>NUCLEOTIDE SEQUENCE [LARGE SCALE GENOMIC DNA]</scope>
    <source>
        <strain evidence="13 16">NCTC12714</strain>
    </source>
</reference>
<evidence type="ECO:0000256" key="8">
    <source>
        <dbReference type="ARBA" id="ARBA00023135"/>
    </source>
</evidence>
<keyword evidence="5" id="KW-0378">Hydrolase</keyword>
<dbReference type="SMART" id="SM00962">
    <property type="entry name" value="SRP54"/>
    <property type="match status" value="1"/>
</dbReference>
<dbReference type="Pfam" id="PF02881">
    <property type="entry name" value="SRP54_N"/>
    <property type="match status" value="1"/>
</dbReference>
<dbReference type="Pfam" id="PF02978">
    <property type="entry name" value="SRP_SPB"/>
    <property type="match status" value="1"/>
</dbReference>
<accession>A0A099TY34</accession>
<dbReference type="InterPro" id="IPR003593">
    <property type="entry name" value="AAA+_ATPase"/>
</dbReference>
<dbReference type="Gene3D" id="1.20.120.140">
    <property type="entry name" value="Signal recognition particle SRP54, nucleotide-binding domain"/>
    <property type="match status" value="1"/>
</dbReference>
<reference evidence="14 15" key="1">
    <citation type="journal article" date="2014" name="Genome Announc.">
        <title>Draft genome sequences of eight enterohepatic helicobacter species isolated from both laboratory and wild rodents.</title>
        <authorList>
            <person name="Sheh A."/>
            <person name="Shen Z."/>
            <person name="Fox J.G."/>
        </authorList>
    </citation>
    <scope>NUCLEOTIDE SEQUENCE [LARGE SCALE GENOMIC DNA]</scope>
    <source>
        <strain evidence="14 15">ST1</strain>
    </source>
</reference>
<keyword evidence="3" id="KW-0963">Cytoplasm</keyword>
<dbReference type="InterPro" id="IPR022941">
    <property type="entry name" value="SRP54"/>
</dbReference>
<dbReference type="EMBL" id="UGJE01000002">
    <property type="protein sequence ID" value="STQ85417.1"/>
    <property type="molecule type" value="Genomic_DNA"/>
</dbReference>
<evidence type="ECO:0000256" key="6">
    <source>
        <dbReference type="ARBA" id="ARBA00022884"/>
    </source>
</evidence>
<evidence type="ECO:0000256" key="7">
    <source>
        <dbReference type="ARBA" id="ARBA00023134"/>
    </source>
</evidence>
<dbReference type="InterPro" id="IPR013822">
    <property type="entry name" value="Signal_recog_particl_SRP54_hlx"/>
</dbReference>
<dbReference type="Gene3D" id="3.40.50.300">
    <property type="entry name" value="P-loop containing nucleotide triphosphate hydrolases"/>
    <property type="match status" value="1"/>
</dbReference>
<dbReference type="InterPro" id="IPR004125">
    <property type="entry name" value="Signal_recog_particle_SRP54_M"/>
</dbReference>
<dbReference type="PROSITE" id="PS00300">
    <property type="entry name" value="SRP54"/>
    <property type="match status" value="1"/>
</dbReference>
<evidence type="ECO:0000256" key="2">
    <source>
        <dbReference type="ARBA" id="ARBA00005450"/>
    </source>
</evidence>
<dbReference type="InterPro" id="IPR000897">
    <property type="entry name" value="SRP54_GTPase_dom"/>
</dbReference>
<keyword evidence="7" id="KW-0342">GTP-binding</keyword>
<evidence type="ECO:0000313" key="14">
    <source>
        <dbReference type="EMBL" id="TLD99017.1"/>
    </source>
</evidence>
<dbReference type="CDD" id="cd18539">
    <property type="entry name" value="SRP_G"/>
    <property type="match status" value="1"/>
</dbReference>
<evidence type="ECO:0000256" key="5">
    <source>
        <dbReference type="ARBA" id="ARBA00022801"/>
    </source>
</evidence>
<keyword evidence="6" id="KW-0694">RNA-binding</keyword>
<dbReference type="GO" id="GO:0005525">
    <property type="term" value="F:GTP binding"/>
    <property type="evidence" value="ECO:0007669"/>
    <property type="project" value="UniProtKB-KW"/>
</dbReference>
<gene>
    <name evidence="13" type="primary">ffh</name>
    <name evidence="14" type="ORF">LS73_007900</name>
    <name evidence="13" type="ORF">NCTC12714_00202</name>
</gene>
<keyword evidence="9" id="KW-0687">Ribonucleoprotein</keyword>
<dbReference type="GO" id="GO:0048500">
    <property type="term" value="C:signal recognition particle"/>
    <property type="evidence" value="ECO:0007669"/>
    <property type="project" value="InterPro"/>
</dbReference>
<organism evidence="13 16">
    <name type="scientific">Helicobacter muridarum</name>
    <dbReference type="NCBI Taxonomy" id="216"/>
    <lineage>
        <taxon>Bacteria</taxon>
        <taxon>Pseudomonadati</taxon>
        <taxon>Campylobacterota</taxon>
        <taxon>Epsilonproteobacteria</taxon>
        <taxon>Campylobacterales</taxon>
        <taxon>Helicobacteraceae</taxon>
        <taxon>Helicobacter</taxon>
    </lineage>
</organism>
<sequence>MFESLSSGFRSIINKMRFSDDEKSLDRALDELKKILLKSDVYHKTTKEILQKTKIKTKEKGIGRENFLQALSSSLLEILAVSGNYGFTYAKKPPTNVLMCGLQGSGKTTTSAKLANYLKLRNKKVLLVPCDLQRLAAVTQLKILGEQIEVEVFESSSQSPIEVAKEAIQYTQKSQFDVVIYDTAGRLAISEELMQELIDIKAIVNPHDIFYVADSLSGQDGVRSATSFHEKIHLSGVILSKFDSDSKGGIALSIAYQIGIPLRFVGTGEKIADIDLFLPDRIISRLMGAGDIATLAEKTSIVIDAKEAKDIHKKIKKGNFTFTDFLNQIENVKKLGSVSSIMSMIPGMGNMAKSLKDVDLDNSEEIKIIRAMVNSMTPKERENPSLLNGSRRKRIALGSGLHVSDINRALKQFDQASKIAKKLSQKGGVQNFLGMLSSQQIPR</sequence>
<dbReference type="Pfam" id="PF00448">
    <property type="entry name" value="SRP54"/>
    <property type="match status" value="1"/>
</dbReference>
<dbReference type="InterPro" id="IPR027417">
    <property type="entry name" value="P-loop_NTPase"/>
</dbReference>
<dbReference type="GO" id="GO:0008312">
    <property type="term" value="F:7S RNA binding"/>
    <property type="evidence" value="ECO:0007669"/>
    <property type="project" value="InterPro"/>
</dbReference>
<dbReference type="GO" id="GO:0006614">
    <property type="term" value="P:SRP-dependent cotranslational protein targeting to membrane"/>
    <property type="evidence" value="ECO:0007669"/>
    <property type="project" value="InterPro"/>
</dbReference>
<dbReference type="InterPro" id="IPR042101">
    <property type="entry name" value="SRP54_N_sf"/>
</dbReference>
<protein>
    <recommendedName>
        <fullName evidence="10">signal-recognition-particle GTPase</fullName>
        <ecNumber evidence="10">3.6.5.4</ecNumber>
    </recommendedName>
</protein>
<dbReference type="InterPro" id="IPR004780">
    <property type="entry name" value="SRP"/>
</dbReference>
<comment type="catalytic activity">
    <reaction evidence="11">
        <text>GTP + H2O = GDP + phosphate + H(+)</text>
        <dbReference type="Rhea" id="RHEA:19669"/>
        <dbReference type="ChEBI" id="CHEBI:15377"/>
        <dbReference type="ChEBI" id="CHEBI:15378"/>
        <dbReference type="ChEBI" id="CHEBI:37565"/>
        <dbReference type="ChEBI" id="CHEBI:43474"/>
        <dbReference type="ChEBI" id="CHEBI:58189"/>
        <dbReference type="EC" id="3.6.5.4"/>
    </reaction>
</comment>
<evidence type="ECO:0000313" key="15">
    <source>
        <dbReference type="Proteomes" id="UP000029922"/>
    </source>
</evidence>
<dbReference type="GO" id="GO:0003924">
    <property type="term" value="F:GTPase activity"/>
    <property type="evidence" value="ECO:0007669"/>
    <property type="project" value="InterPro"/>
</dbReference>
<name>A0A099TY34_9HELI</name>
<dbReference type="EMBL" id="JRPD02000021">
    <property type="protein sequence ID" value="TLD99017.1"/>
    <property type="molecule type" value="Genomic_DNA"/>
</dbReference>
<comment type="subcellular location">
    <subcellularLocation>
        <location evidence="1">Cytoplasm</location>
    </subcellularLocation>
</comment>
<evidence type="ECO:0000313" key="13">
    <source>
        <dbReference type="EMBL" id="STQ85417.1"/>
    </source>
</evidence>
<dbReference type="InterPro" id="IPR036891">
    <property type="entry name" value="Signal_recog_part_SRP54_M_sf"/>
</dbReference>
<evidence type="ECO:0000256" key="9">
    <source>
        <dbReference type="ARBA" id="ARBA00023274"/>
    </source>
</evidence>
<dbReference type="SUPFAM" id="SSF52540">
    <property type="entry name" value="P-loop containing nucleoside triphosphate hydrolases"/>
    <property type="match status" value="1"/>
</dbReference>
<dbReference type="SMART" id="SM00963">
    <property type="entry name" value="SRP54_N"/>
    <property type="match status" value="1"/>
</dbReference>
<dbReference type="SUPFAM" id="SSF47364">
    <property type="entry name" value="Domain of the SRP/SRP receptor G-proteins"/>
    <property type="match status" value="1"/>
</dbReference>
<evidence type="ECO:0000256" key="1">
    <source>
        <dbReference type="ARBA" id="ARBA00004496"/>
    </source>
</evidence>
<keyword evidence="8" id="KW-0733">Signal recognition particle</keyword>
<dbReference type="SMART" id="SM00382">
    <property type="entry name" value="AAA"/>
    <property type="match status" value="1"/>
</dbReference>
<dbReference type="RefSeq" id="WP_034557256.1">
    <property type="nucleotide sequence ID" value="NZ_FZML01000017.1"/>
</dbReference>
<dbReference type="InterPro" id="IPR036225">
    <property type="entry name" value="SRP/SRP_N"/>
</dbReference>
<dbReference type="EC" id="3.6.5.4" evidence="10"/>
<dbReference type="Proteomes" id="UP000029922">
    <property type="component" value="Unassembled WGS sequence"/>
</dbReference>
<evidence type="ECO:0000256" key="10">
    <source>
        <dbReference type="ARBA" id="ARBA00035672"/>
    </source>
</evidence>
<dbReference type="SUPFAM" id="SSF47446">
    <property type="entry name" value="Signal peptide-binding domain"/>
    <property type="match status" value="1"/>
</dbReference>
<dbReference type="PANTHER" id="PTHR11564">
    <property type="entry name" value="SIGNAL RECOGNITION PARTICLE 54K PROTEIN SRP54"/>
    <property type="match status" value="1"/>
</dbReference>
<comment type="similarity">
    <text evidence="2">Belongs to the GTP-binding SRP family. SRP54 subfamily.</text>
</comment>
<evidence type="ECO:0000256" key="4">
    <source>
        <dbReference type="ARBA" id="ARBA00022741"/>
    </source>
</evidence>